<name>A0A8T8SIE6_9BASI</name>
<sequence length="411" mass="46219">MKGGLYVLDVKTNQVLWQLGGGQVDAFEHLEGERGILVISDTREDGEDFEVFGVWAHRRLIPDGGNGDLYRRRSTLRISQRSHASRFRWPVFCAMGESGTAFFWDLSNPEQPRQLMSIDVSSRHGFQEVNYIDLMISIFGTSLGAVMLFGRATGQAKWSMAAHLRQADARSLIRFYKLDLQDVFEDTEHQSPPFELCEQQLLAERHINDELDAAIIQLRDITADEVENHDRNDGRMEWVAIHPDEATGALLVLGQNMLAIIPDFASLSESNCRTPIMMVQYTEWKNRDPISISGMQFALTVADGRAFIVEEYPIVFDLAPQRIAPLTPGSVPFRLPENFEDPPPLRVFAGQNPFFGLADQDGSVGCSCAQMDAANIFAVLPTEAPDYQDVVDETDAREALWEVLHWRIDGA</sequence>
<evidence type="ECO:0000313" key="2">
    <source>
        <dbReference type="Proteomes" id="UP000077671"/>
    </source>
</evidence>
<dbReference type="AlphaFoldDB" id="A0A8T8SIE6"/>
<organism evidence="1 2">
    <name type="scientific">Tilletia caries</name>
    <name type="common">wheat bunt fungus</name>
    <dbReference type="NCBI Taxonomy" id="13290"/>
    <lineage>
        <taxon>Eukaryota</taxon>
        <taxon>Fungi</taxon>
        <taxon>Dikarya</taxon>
        <taxon>Basidiomycota</taxon>
        <taxon>Ustilaginomycotina</taxon>
        <taxon>Exobasidiomycetes</taxon>
        <taxon>Tilletiales</taxon>
        <taxon>Tilletiaceae</taxon>
        <taxon>Tilletia</taxon>
    </lineage>
</organism>
<protein>
    <submittedName>
        <fullName evidence="1">Uncharacterized protein</fullName>
    </submittedName>
</protein>
<proteinExistence type="predicted"/>
<reference evidence="1" key="1">
    <citation type="submission" date="2016-04" db="EMBL/GenBank/DDBJ databases">
        <authorList>
            <person name="Nguyen H.D."/>
            <person name="Kesanakurti P."/>
            <person name="Cullis J."/>
            <person name="Levesque C.A."/>
            <person name="Hambleton S."/>
        </authorList>
    </citation>
    <scope>NUCLEOTIDE SEQUENCE</scope>
    <source>
        <strain evidence="1">DAOMC 238032</strain>
    </source>
</reference>
<comment type="caution">
    <text evidence="1">The sequence shown here is derived from an EMBL/GenBank/DDBJ whole genome shotgun (WGS) entry which is preliminary data.</text>
</comment>
<dbReference type="Proteomes" id="UP000077671">
    <property type="component" value="Unassembled WGS sequence"/>
</dbReference>
<dbReference type="EMBL" id="LWDD02002535">
    <property type="protein sequence ID" value="KAE8240721.1"/>
    <property type="molecule type" value="Genomic_DNA"/>
</dbReference>
<reference evidence="1" key="2">
    <citation type="journal article" date="2019" name="IMA Fungus">
        <title>Genome sequencing and comparison of five Tilletia species to identify candidate genes for the detection of regulated species infecting wheat.</title>
        <authorList>
            <person name="Nguyen H.D.T."/>
            <person name="Sultana T."/>
            <person name="Kesanakurti P."/>
            <person name="Hambleton S."/>
        </authorList>
    </citation>
    <scope>NUCLEOTIDE SEQUENCE</scope>
    <source>
        <strain evidence="1">DAOMC 238032</strain>
    </source>
</reference>
<accession>A0A8T8SIE6</accession>
<gene>
    <name evidence="1" type="ORF">A4X03_0g8426</name>
</gene>
<evidence type="ECO:0000313" key="1">
    <source>
        <dbReference type="EMBL" id="KAE8240721.1"/>
    </source>
</evidence>